<reference evidence="5 6" key="1">
    <citation type="submission" date="2011-11" db="EMBL/GenBank/DDBJ databases">
        <title>The Noncontiguous Finished sequence of Saccharomonospora cyanea NA-134.</title>
        <authorList>
            <consortium name="US DOE Joint Genome Institute"/>
            <person name="Lucas S."/>
            <person name="Han J."/>
            <person name="Lapidus A."/>
            <person name="Cheng J.-F."/>
            <person name="Goodwin L."/>
            <person name="Pitluck S."/>
            <person name="Peters L."/>
            <person name="Ovchinnikova G."/>
            <person name="Lu M."/>
            <person name="Detter J.C."/>
            <person name="Han C."/>
            <person name="Tapia R."/>
            <person name="Land M."/>
            <person name="Hauser L."/>
            <person name="Kyrpides N."/>
            <person name="Ivanova N."/>
            <person name="Pagani I."/>
            <person name="Brambilla E.-M."/>
            <person name="Klenk H.-P."/>
            <person name="Woyke T."/>
        </authorList>
    </citation>
    <scope>NUCLEOTIDE SEQUENCE [LARGE SCALE GENOMIC DNA]</scope>
    <source>
        <strain evidence="5 6">NA-134</strain>
    </source>
</reference>
<dbReference type="PRINTS" id="PR00036">
    <property type="entry name" value="HTHLACI"/>
</dbReference>
<name>H5XF81_9PSEU</name>
<dbReference type="SUPFAM" id="SSF53822">
    <property type="entry name" value="Periplasmic binding protein-like I"/>
    <property type="match status" value="1"/>
</dbReference>
<dbReference type="RefSeq" id="WP_005456728.1">
    <property type="nucleotide sequence ID" value="NZ_CM001440.1"/>
</dbReference>
<dbReference type="PROSITE" id="PS50932">
    <property type="entry name" value="HTH_LACI_2"/>
    <property type="match status" value="1"/>
</dbReference>
<evidence type="ECO:0000313" key="6">
    <source>
        <dbReference type="Proteomes" id="UP000002791"/>
    </source>
</evidence>
<dbReference type="GO" id="GO:0000976">
    <property type="term" value="F:transcription cis-regulatory region binding"/>
    <property type="evidence" value="ECO:0007669"/>
    <property type="project" value="TreeGrafter"/>
</dbReference>
<dbReference type="eggNOG" id="COG1609">
    <property type="taxonomic scope" value="Bacteria"/>
</dbReference>
<dbReference type="SUPFAM" id="SSF47413">
    <property type="entry name" value="lambda repressor-like DNA-binding domains"/>
    <property type="match status" value="1"/>
</dbReference>
<dbReference type="GO" id="GO:0003700">
    <property type="term" value="F:DNA-binding transcription factor activity"/>
    <property type="evidence" value="ECO:0007669"/>
    <property type="project" value="TreeGrafter"/>
</dbReference>
<dbReference type="EMBL" id="CM001440">
    <property type="protein sequence ID" value="EHR61491.1"/>
    <property type="molecule type" value="Genomic_DNA"/>
</dbReference>
<dbReference type="PANTHER" id="PTHR30146">
    <property type="entry name" value="LACI-RELATED TRANSCRIPTIONAL REPRESSOR"/>
    <property type="match status" value="1"/>
</dbReference>
<evidence type="ECO:0000313" key="5">
    <source>
        <dbReference type="EMBL" id="EHR61491.1"/>
    </source>
</evidence>
<dbReference type="Proteomes" id="UP000002791">
    <property type="component" value="Chromosome"/>
</dbReference>
<dbReference type="PANTHER" id="PTHR30146:SF109">
    <property type="entry name" value="HTH-TYPE TRANSCRIPTIONAL REGULATOR GALS"/>
    <property type="match status" value="1"/>
</dbReference>
<keyword evidence="3" id="KW-0804">Transcription</keyword>
<dbReference type="AlphaFoldDB" id="H5XF81"/>
<keyword evidence="1" id="KW-0805">Transcription regulation</keyword>
<keyword evidence="2" id="KW-0238">DNA-binding</keyword>
<evidence type="ECO:0000256" key="3">
    <source>
        <dbReference type="ARBA" id="ARBA00023163"/>
    </source>
</evidence>
<evidence type="ECO:0000256" key="1">
    <source>
        <dbReference type="ARBA" id="ARBA00023015"/>
    </source>
</evidence>
<gene>
    <name evidence="5" type="ORF">SaccyDRAFT_2633</name>
</gene>
<dbReference type="Pfam" id="PF13377">
    <property type="entry name" value="Peripla_BP_3"/>
    <property type="match status" value="1"/>
</dbReference>
<dbReference type="SMART" id="SM00354">
    <property type="entry name" value="HTH_LACI"/>
    <property type="match status" value="1"/>
</dbReference>
<dbReference type="STRING" id="882082.SaccyDRAFT_2633"/>
<dbReference type="OrthoDB" id="3258243at2"/>
<dbReference type="Gene3D" id="1.10.260.40">
    <property type="entry name" value="lambda repressor-like DNA-binding domains"/>
    <property type="match status" value="1"/>
</dbReference>
<feature type="domain" description="HTH lacI-type" evidence="4">
    <location>
        <begin position="10"/>
        <end position="64"/>
    </location>
</feature>
<dbReference type="Pfam" id="PF00356">
    <property type="entry name" value="LacI"/>
    <property type="match status" value="1"/>
</dbReference>
<organism evidence="5 6">
    <name type="scientific">Saccharomonospora cyanea NA-134</name>
    <dbReference type="NCBI Taxonomy" id="882082"/>
    <lineage>
        <taxon>Bacteria</taxon>
        <taxon>Bacillati</taxon>
        <taxon>Actinomycetota</taxon>
        <taxon>Actinomycetes</taxon>
        <taxon>Pseudonocardiales</taxon>
        <taxon>Pseudonocardiaceae</taxon>
        <taxon>Saccharomonospora</taxon>
    </lineage>
</organism>
<keyword evidence="6" id="KW-1185">Reference proteome</keyword>
<dbReference type="HOGENOM" id="CLU_037628_6_1_11"/>
<dbReference type="InterPro" id="IPR046335">
    <property type="entry name" value="LacI/GalR-like_sensor"/>
</dbReference>
<dbReference type="CDD" id="cd06267">
    <property type="entry name" value="PBP1_LacI_sugar_binding-like"/>
    <property type="match status" value="1"/>
</dbReference>
<accession>H5XF81</accession>
<sequence>MGRPQRTRTVTIRDVARAAGVSPATVSRVMNGQAKVAAELAQRVQRVAGSLGYRPSALAQGLATGRTGLVAILVPDLGNPMFQSVLRGISRAANAQGYRVVVGDSHETPGEEPVLARETRLRTDGLVLCSPRVADDELCELVDGLRPLVLVNRQVAGLDVPTVWVDYAAGARAVVAHLVGLGHRHVAYLAGPTASVSNRQRLDTLRACVGERFRLSVLECGSMHDDGYEAAERALATGATALIGYNDLVALGALAWLQSAGVAVPGRMSVVGFDDIPFARYTNPALTTVAVPQEELGLQAWARLSAPLHGLPSPGDVCFTPRLEVRASTGPVCG</sequence>
<dbReference type="Gene3D" id="3.40.50.2300">
    <property type="match status" value="2"/>
</dbReference>
<proteinExistence type="predicted"/>
<evidence type="ECO:0000259" key="4">
    <source>
        <dbReference type="PROSITE" id="PS50932"/>
    </source>
</evidence>
<protein>
    <submittedName>
        <fullName evidence="5">Transcriptional regulator</fullName>
    </submittedName>
</protein>
<evidence type="ECO:0000256" key="2">
    <source>
        <dbReference type="ARBA" id="ARBA00023125"/>
    </source>
</evidence>
<dbReference type="PROSITE" id="PS00356">
    <property type="entry name" value="HTH_LACI_1"/>
    <property type="match status" value="1"/>
</dbReference>
<dbReference type="InterPro" id="IPR028082">
    <property type="entry name" value="Peripla_BP_I"/>
</dbReference>
<dbReference type="InterPro" id="IPR000843">
    <property type="entry name" value="HTH_LacI"/>
</dbReference>
<dbReference type="CDD" id="cd01392">
    <property type="entry name" value="HTH_LacI"/>
    <property type="match status" value="1"/>
</dbReference>
<dbReference type="InterPro" id="IPR010982">
    <property type="entry name" value="Lambda_DNA-bd_dom_sf"/>
</dbReference>